<dbReference type="Proteomes" id="UP000199214">
    <property type="component" value="Unassembled WGS sequence"/>
</dbReference>
<accession>A0A1H7RRA2</accession>
<reference evidence="2" key="1">
    <citation type="submission" date="2016-10" db="EMBL/GenBank/DDBJ databases">
        <authorList>
            <person name="Varghese N."/>
            <person name="Submissions S."/>
        </authorList>
    </citation>
    <scope>NUCLEOTIDE SEQUENCE [LARGE SCALE GENOMIC DNA]</scope>
    <source>
        <strain evidence="2">JS21-1</strain>
    </source>
</reference>
<dbReference type="AlphaFoldDB" id="A0A1H7RRA2"/>
<name>A0A1H7RRA2_9SPHN</name>
<protein>
    <submittedName>
        <fullName evidence="1">Uncharacterized protein</fullName>
    </submittedName>
</protein>
<evidence type="ECO:0000313" key="2">
    <source>
        <dbReference type="Proteomes" id="UP000199214"/>
    </source>
</evidence>
<sequence length="100" mass="11193">MKLPDPLELPMRDLLIATVVAITTLTPAAAQTVFARSNGTTRNGQVLVNRSQGMMNQPNVGEGPVSCLKRKTTGNLECHSFKEWQRIAYRLEKKQRKQGR</sequence>
<evidence type="ECO:0000313" key="1">
    <source>
        <dbReference type="EMBL" id="SEL62354.1"/>
    </source>
</evidence>
<dbReference type="RefSeq" id="WP_093006429.1">
    <property type="nucleotide sequence ID" value="NZ_FNZZ01000004.1"/>
</dbReference>
<dbReference type="EMBL" id="FNZZ01000004">
    <property type="protein sequence ID" value="SEL62354.1"/>
    <property type="molecule type" value="Genomic_DNA"/>
</dbReference>
<dbReference type="STRING" id="1855283.SAMN05216382_2319"/>
<keyword evidence="2" id="KW-1185">Reference proteome</keyword>
<gene>
    <name evidence="1" type="ORF">SAMN05216382_2319</name>
</gene>
<proteinExistence type="predicted"/>
<organism evidence="1 2">
    <name type="scientific">Sphingomonas palmae</name>
    <dbReference type="NCBI Taxonomy" id="1855283"/>
    <lineage>
        <taxon>Bacteria</taxon>
        <taxon>Pseudomonadati</taxon>
        <taxon>Pseudomonadota</taxon>
        <taxon>Alphaproteobacteria</taxon>
        <taxon>Sphingomonadales</taxon>
        <taxon>Sphingomonadaceae</taxon>
        <taxon>Sphingomonas</taxon>
    </lineage>
</organism>